<dbReference type="GO" id="GO:0008168">
    <property type="term" value="F:methyltransferase activity"/>
    <property type="evidence" value="ECO:0007669"/>
    <property type="project" value="UniProtKB-UniRule"/>
</dbReference>
<dbReference type="PANTHER" id="PTHR10108">
    <property type="entry name" value="SAM-DEPENDENT METHYLTRANSFERASE"/>
    <property type="match status" value="1"/>
</dbReference>
<dbReference type="PANTHER" id="PTHR10108:SF984">
    <property type="entry name" value="METHYLTRANSFERASE PMT21-RELATED"/>
    <property type="match status" value="1"/>
</dbReference>
<comment type="similarity">
    <text evidence="4">Belongs to the methyltransferase superfamily.</text>
</comment>
<evidence type="ECO:0000256" key="3">
    <source>
        <dbReference type="ARBA" id="ARBA00023180"/>
    </source>
</evidence>
<dbReference type="EC" id="2.1.1.-" evidence="4"/>
<keyword evidence="3 4" id="KW-0325">Glycoprotein</keyword>
<dbReference type="Proteomes" id="UP000188354">
    <property type="component" value="Chromosome LG06"/>
</dbReference>
<sequence length="186" mass="20719">MAMKHKDGKPINLPNKNRNVTLAITVFVLCGLSFYLGGMQCNSQNDGVVTNTIEKSLDLPKRTLRSLQVRPINFPECSIGLQEYTPCTDPKRWRNYGTYRLTLLERHCPPLPERKECLVEGEKFLFPGVGTTFPNGVGEYVDLMQNLIPEMGDGTVRTAIDTGCGVASWGGDLLDRDSNSFTCSKR</sequence>
<evidence type="ECO:0000313" key="5">
    <source>
        <dbReference type="EMBL" id="OIW10720.1"/>
    </source>
</evidence>
<dbReference type="Pfam" id="PF03141">
    <property type="entry name" value="Methyltransf_29"/>
    <property type="match status" value="1"/>
</dbReference>
<keyword evidence="4" id="KW-0472">Membrane</keyword>
<dbReference type="GO" id="GO:0005802">
    <property type="term" value="C:trans-Golgi network"/>
    <property type="evidence" value="ECO:0007669"/>
    <property type="project" value="TreeGrafter"/>
</dbReference>
<keyword evidence="4" id="KW-1133">Transmembrane helix</keyword>
<accession>A0A4P1RHF2</accession>
<protein>
    <recommendedName>
        <fullName evidence="4">Methyltransferase</fullName>
        <ecNumber evidence="4">2.1.1.-</ecNumber>
    </recommendedName>
</protein>
<reference evidence="5 6" key="1">
    <citation type="journal article" date="2017" name="Plant Biotechnol. J.">
        <title>A comprehensive draft genome sequence for lupin (Lupinus angustifolius), an emerging health food: insights into plant-microbe interactions and legume evolution.</title>
        <authorList>
            <person name="Hane J.K."/>
            <person name="Ming Y."/>
            <person name="Kamphuis L.G."/>
            <person name="Nelson M.N."/>
            <person name="Garg G."/>
            <person name="Atkins C.A."/>
            <person name="Bayer P.E."/>
            <person name="Bravo A."/>
            <person name="Bringans S."/>
            <person name="Cannon S."/>
            <person name="Edwards D."/>
            <person name="Foley R."/>
            <person name="Gao L.L."/>
            <person name="Harrison M.J."/>
            <person name="Huang W."/>
            <person name="Hurgobin B."/>
            <person name="Li S."/>
            <person name="Liu C.W."/>
            <person name="McGrath A."/>
            <person name="Morahan G."/>
            <person name="Murray J."/>
            <person name="Weller J."/>
            <person name="Jian J."/>
            <person name="Singh K.B."/>
        </authorList>
    </citation>
    <scope>NUCLEOTIDE SEQUENCE [LARGE SCALE GENOMIC DNA]</scope>
    <source>
        <strain evidence="6">cv. Tanjil</strain>
        <tissue evidence="5">Whole plant</tissue>
    </source>
</reference>
<name>A0A4P1RHF2_LUPAN</name>
<dbReference type="InterPro" id="IPR004159">
    <property type="entry name" value="Put_SAM_MeTrfase"/>
</dbReference>
<keyword evidence="2 4" id="KW-0808">Transferase</keyword>
<evidence type="ECO:0000256" key="4">
    <source>
        <dbReference type="RuleBase" id="RU366043"/>
    </source>
</evidence>
<keyword evidence="1 4" id="KW-0489">Methyltransferase</keyword>
<evidence type="ECO:0000256" key="1">
    <source>
        <dbReference type="ARBA" id="ARBA00022603"/>
    </source>
</evidence>
<evidence type="ECO:0000256" key="2">
    <source>
        <dbReference type="ARBA" id="ARBA00022679"/>
    </source>
</evidence>
<dbReference type="GO" id="GO:0005768">
    <property type="term" value="C:endosome"/>
    <property type="evidence" value="ECO:0007669"/>
    <property type="project" value="TreeGrafter"/>
</dbReference>
<keyword evidence="6" id="KW-1185">Reference proteome</keyword>
<gene>
    <name evidence="5" type="ORF">TanjilG_27666</name>
</gene>
<dbReference type="Gramene" id="OIW10720">
    <property type="protein sequence ID" value="OIW10720"/>
    <property type="gene ID" value="TanjilG_27666"/>
</dbReference>
<keyword evidence="4" id="KW-0812">Transmembrane</keyword>
<dbReference type="GO" id="GO:0032259">
    <property type="term" value="P:methylation"/>
    <property type="evidence" value="ECO:0007669"/>
    <property type="project" value="UniProtKB-KW"/>
</dbReference>
<dbReference type="EMBL" id="CM007366">
    <property type="protein sequence ID" value="OIW10720.1"/>
    <property type="molecule type" value="Genomic_DNA"/>
</dbReference>
<feature type="transmembrane region" description="Helical" evidence="4">
    <location>
        <begin position="20"/>
        <end position="38"/>
    </location>
</feature>
<dbReference type="GO" id="GO:0016020">
    <property type="term" value="C:membrane"/>
    <property type="evidence" value="ECO:0007669"/>
    <property type="project" value="UniProtKB-SubCell"/>
</dbReference>
<evidence type="ECO:0000313" key="6">
    <source>
        <dbReference type="Proteomes" id="UP000188354"/>
    </source>
</evidence>
<proteinExistence type="inferred from homology"/>
<organism evidence="5 6">
    <name type="scientific">Lupinus angustifolius</name>
    <name type="common">Narrow-leaved blue lupine</name>
    <dbReference type="NCBI Taxonomy" id="3871"/>
    <lineage>
        <taxon>Eukaryota</taxon>
        <taxon>Viridiplantae</taxon>
        <taxon>Streptophyta</taxon>
        <taxon>Embryophyta</taxon>
        <taxon>Tracheophyta</taxon>
        <taxon>Spermatophyta</taxon>
        <taxon>Magnoliopsida</taxon>
        <taxon>eudicotyledons</taxon>
        <taxon>Gunneridae</taxon>
        <taxon>Pentapetalae</taxon>
        <taxon>rosids</taxon>
        <taxon>fabids</taxon>
        <taxon>Fabales</taxon>
        <taxon>Fabaceae</taxon>
        <taxon>Papilionoideae</taxon>
        <taxon>50 kb inversion clade</taxon>
        <taxon>genistoids sensu lato</taxon>
        <taxon>core genistoids</taxon>
        <taxon>Genisteae</taxon>
        <taxon>Lupinus</taxon>
    </lineage>
</organism>
<keyword evidence="4" id="KW-0735">Signal-anchor</keyword>
<comment type="subcellular location">
    <subcellularLocation>
        <location evidence="4">Membrane</location>
        <topology evidence="4">Single-pass type II membrane protein</topology>
    </subcellularLocation>
</comment>
<dbReference type="STRING" id="3871.A0A4P1RHF2"/>
<dbReference type="AlphaFoldDB" id="A0A4P1RHF2"/>